<proteinExistence type="predicted"/>
<accession>A0A833JPW4</accession>
<keyword evidence="1" id="KW-0175">Coiled coil</keyword>
<evidence type="ECO:0008006" key="5">
    <source>
        <dbReference type="Google" id="ProtNLM"/>
    </source>
</evidence>
<feature type="coiled-coil region" evidence="1">
    <location>
        <begin position="482"/>
        <end position="509"/>
    </location>
</feature>
<dbReference type="RefSeq" id="WP_153740902.1">
    <property type="nucleotide sequence ID" value="NZ_WBMP01000009.1"/>
</dbReference>
<dbReference type="EMBL" id="WBMP01000009">
    <property type="protein sequence ID" value="KAE8545341.1"/>
    <property type="molecule type" value="Genomic_DNA"/>
</dbReference>
<protein>
    <recommendedName>
        <fullName evidence="5">Bacteriophage tail tape measure N-terminal domain-containing protein</fullName>
    </recommendedName>
</protein>
<reference evidence="3 4" key="1">
    <citation type="submission" date="2019-10" db="EMBL/GenBank/DDBJ databases">
        <title>Draft genome sequence of Marinobacter hydrocarbonoclasticus NCT7M from the microbiome of the marine copepod.</title>
        <authorList>
            <person name="Nuttall R."/>
            <person name="Sharma G."/>
            <person name="Moisander P."/>
        </authorList>
    </citation>
    <scope>NUCLEOTIDE SEQUENCE [LARGE SCALE GENOMIC DNA]</scope>
    <source>
        <strain evidence="3 4">NCT7M</strain>
    </source>
</reference>
<comment type="caution">
    <text evidence="3">The sequence shown here is derived from an EMBL/GenBank/DDBJ whole genome shotgun (WGS) entry which is preliminary data.</text>
</comment>
<feature type="region of interest" description="Disordered" evidence="2">
    <location>
        <begin position="640"/>
        <end position="666"/>
    </location>
</feature>
<evidence type="ECO:0000256" key="1">
    <source>
        <dbReference type="SAM" id="Coils"/>
    </source>
</evidence>
<sequence>MSKKSLGTLTLDLVAQVGGFVQGLDKAERKSRKFRNEISRNLKQTGQQLEQGLKISAAAATAAIGALTAITVQQTRAGLENIDTQNKLARSLDTTFDSVTALSLAFSEGGIDGYEMSLARLNRRLGAAENGSGEAAKTVEALNLNLQELSGLEADERLARIADAIVESGASAQQAARYAQQLGFEQRQAAQFFLQGGDAIRAYRQQVDEFGLSINSVDAVKVEQANDAFARTGLIFDAVSQQLAIQVAPILSGVSELFIQNAKDAGGVGEATADAFNVVIEGAAEGVNNLAKLDRGFLKTQTAADIFARKVRIGLLEVAREIVEIPTAAVNEMISVINSIPGVDMEMLGMSDLGKVIQGEIAEANQEITDLNEKLQDELGKPLPGDQFKRFVFEAREAAEQSAEALAAIQEAAGLNLGQGSGGDAGDDEKYQQRVDALRQAFETEKQEALRIFGERNEEINELYHADALSKMEADHLKIQSEEQMQERLAEIRKKQLDEEARLQQQRQALILGGAEGLFGSLADLSGKFAGEQSALYKTMFAVQKAAAIAQSIVAINTGIAQAAAVPWPANLGAMASVAAATAGIVSNIQEVSIAGMAHDGIDSVPREGTWLLDKGERVLTSPQADSLDAFLARQEAGGSSGTTVNVIEDSSRAGQTETRRGSNGEEEVNVFVADIMGGGRRAQAIQTAFGLRRQGN</sequence>
<gene>
    <name evidence="3" type="ORF">F6453_2313</name>
</gene>
<organism evidence="3 4">
    <name type="scientific">Marinobacter nauticus</name>
    <name type="common">Marinobacter hydrocarbonoclasticus</name>
    <name type="synonym">Marinobacter aquaeolei</name>
    <dbReference type="NCBI Taxonomy" id="2743"/>
    <lineage>
        <taxon>Bacteria</taxon>
        <taxon>Pseudomonadati</taxon>
        <taxon>Pseudomonadota</taxon>
        <taxon>Gammaproteobacteria</taxon>
        <taxon>Pseudomonadales</taxon>
        <taxon>Marinobacteraceae</taxon>
        <taxon>Marinobacter</taxon>
    </lineage>
</organism>
<feature type="coiled-coil region" evidence="1">
    <location>
        <begin position="354"/>
        <end position="381"/>
    </location>
</feature>
<name>A0A833JPW4_MARNT</name>
<evidence type="ECO:0000256" key="2">
    <source>
        <dbReference type="SAM" id="MobiDB-lite"/>
    </source>
</evidence>
<dbReference type="AlphaFoldDB" id="A0A833JPW4"/>
<evidence type="ECO:0000313" key="4">
    <source>
        <dbReference type="Proteomes" id="UP000469950"/>
    </source>
</evidence>
<evidence type="ECO:0000313" key="3">
    <source>
        <dbReference type="EMBL" id="KAE8545341.1"/>
    </source>
</evidence>
<dbReference type="Proteomes" id="UP000469950">
    <property type="component" value="Unassembled WGS sequence"/>
</dbReference>